<feature type="region of interest" description="Disordered" evidence="1">
    <location>
        <begin position="87"/>
        <end position="113"/>
    </location>
</feature>
<dbReference type="InParanoid" id="C0NZF3"/>
<dbReference type="EMBL" id="GG663378">
    <property type="protein sequence ID" value="EEH03201.1"/>
    <property type="molecule type" value="Genomic_DNA"/>
</dbReference>
<gene>
    <name evidence="2" type="ORF">HCBG_08533</name>
</gene>
<dbReference type="Proteomes" id="UP000001631">
    <property type="component" value="Unassembled WGS sequence"/>
</dbReference>
<dbReference type="VEuPathDB" id="FungiDB:I7I50_00134"/>
<reference evidence="2" key="1">
    <citation type="submission" date="2009-02" db="EMBL/GenBank/DDBJ databases">
        <title>The Genome Sequence of Ajellomyces capsulatus strain G186AR.</title>
        <authorList>
            <consortium name="The Broad Institute Genome Sequencing Platform"/>
            <person name="Champion M."/>
            <person name="Cuomo C."/>
            <person name="Ma L.-J."/>
            <person name="Henn M.R."/>
            <person name="Sil A."/>
            <person name="Goldman B."/>
            <person name="Young S.K."/>
            <person name="Kodira C.D."/>
            <person name="Zeng Q."/>
            <person name="Koehrsen M."/>
            <person name="Alvarado L."/>
            <person name="Berlin A."/>
            <person name="Borenstein D."/>
            <person name="Chen Z."/>
            <person name="Engels R."/>
            <person name="Freedman E."/>
            <person name="Gellesch M."/>
            <person name="Goldberg J."/>
            <person name="Griggs A."/>
            <person name="Gujja S."/>
            <person name="Heiman D."/>
            <person name="Hepburn T."/>
            <person name="Howarth C."/>
            <person name="Jen D."/>
            <person name="Larson L."/>
            <person name="Lewis B."/>
            <person name="Mehta T."/>
            <person name="Park D."/>
            <person name="Pearson M."/>
            <person name="Roberts A."/>
            <person name="Saif S."/>
            <person name="Shea T."/>
            <person name="Shenoy N."/>
            <person name="Sisk P."/>
            <person name="Stolte C."/>
            <person name="Sykes S."/>
            <person name="Walk T."/>
            <person name="White J."/>
            <person name="Yandava C."/>
            <person name="Klein B."/>
            <person name="McEwen J.G."/>
            <person name="Puccia R."/>
            <person name="Goldman G.H."/>
            <person name="Felipe M.S."/>
            <person name="Nino-Vega G."/>
            <person name="San-Blas G."/>
            <person name="Taylor J."/>
            <person name="Mendoza L."/>
            <person name="Galagan J."/>
            <person name="Nusbaum C."/>
            <person name="Birren B."/>
        </authorList>
    </citation>
    <scope>NUCLEOTIDE SEQUENCE</scope>
    <source>
        <strain evidence="2">G186AR</strain>
    </source>
</reference>
<protein>
    <submittedName>
        <fullName evidence="2">Uncharacterized protein</fullName>
    </submittedName>
</protein>
<organism evidence="2 3">
    <name type="scientific">Ajellomyces capsulatus (strain G186AR / H82 / ATCC MYA-2454 / RMSCC 2432)</name>
    <name type="common">Darling's disease fungus</name>
    <name type="synonym">Histoplasma capsulatum</name>
    <dbReference type="NCBI Taxonomy" id="447093"/>
    <lineage>
        <taxon>Eukaryota</taxon>
        <taxon>Fungi</taxon>
        <taxon>Dikarya</taxon>
        <taxon>Ascomycota</taxon>
        <taxon>Pezizomycotina</taxon>
        <taxon>Eurotiomycetes</taxon>
        <taxon>Eurotiomycetidae</taxon>
        <taxon>Onygenales</taxon>
        <taxon>Ajellomycetaceae</taxon>
        <taxon>Histoplasma</taxon>
    </lineage>
</organism>
<keyword evidence="3" id="KW-1185">Reference proteome</keyword>
<dbReference type="GeneID" id="69041549"/>
<name>C0NZF3_AJECG</name>
<evidence type="ECO:0000313" key="2">
    <source>
        <dbReference type="EMBL" id="EEH03201.1"/>
    </source>
</evidence>
<dbReference type="HOGENOM" id="CLU_1304558_0_0_1"/>
<feature type="compositionally biased region" description="Basic and acidic residues" evidence="1">
    <location>
        <begin position="95"/>
        <end position="111"/>
    </location>
</feature>
<dbReference type="RefSeq" id="XP_045283682.1">
    <property type="nucleotide sequence ID" value="XM_045435582.1"/>
</dbReference>
<proteinExistence type="predicted"/>
<evidence type="ECO:0000256" key="1">
    <source>
        <dbReference type="SAM" id="MobiDB-lite"/>
    </source>
</evidence>
<evidence type="ECO:0000313" key="3">
    <source>
        <dbReference type="Proteomes" id="UP000001631"/>
    </source>
</evidence>
<sequence length="211" mass="23792">MVMPRHTTDGQEGLRGTTPWTAFQLSKDMADALPSLKENPPGFQLLLTIRLGCDGIATRFEFLYVFDEEDSQPLTMFKTSQTVQCEGLGDASQGGKKEMGTGGREKEEPKKCGPHSYPFISFSLPQRIIIAIILIRDLERSDARSLDRQGQRLRMCLGREEQWTRRWIPTTKRKVTTLRRGLPGKWLKTVIVITKLYGKAGTSIHSQGRAP</sequence>
<dbReference type="AlphaFoldDB" id="C0NZF3"/>
<accession>C0NZF3</accession>